<dbReference type="SUPFAM" id="SSF47616">
    <property type="entry name" value="GST C-terminal domain-like"/>
    <property type="match status" value="1"/>
</dbReference>
<feature type="domain" description="GST N-terminal" evidence="1">
    <location>
        <begin position="1"/>
        <end position="81"/>
    </location>
</feature>
<reference evidence="2 3" key="1">
    <citation type="submission" date="2014-01" db="EMBL/GenBank/DDBJ databases">
        <title>Genome sequence determination for a cystic fibrosis isolate, Inquilinus limosus.</title>
        <authorList>
            <person name="Pino M."/>
            <person name="Di Conza J."/>
            <person name="Gutkind G."/>
        </authorList>
    </citation>
    <scope>NUCLEOTIDE SEQUENCE [LARGE SCALE GENOMIC DNA]</scope>
    <source>
        <strain evidence="2 3">MP06</strain>
    </source>
</reference>
<proteinExistence type="predicted"/>
<dbReference type="RefSeq" id="WP_034847179.1">
    <property type="nucleotide sequence ID" value="NZ_JANX01000651.1"/>
</dbReference>
<name>A0A0A0D1K2_9PROT</name>
<evidence type="ECO:0000259" key="1">
    <source>
        <dbReference type="PROSITE" id="PS50404"/>
    </source>
</evidence>
<dbReference type="Gene3D" id="1.20.1050.10">
    <property type="match status" value="1"/>
</dbReference>
<dbReference type="InterPro" id="IPR004045">
    <property type="entry name" value="Glutathione_S-Trfase_N"/>
</dbReference>
<dbReference type="InterPro" id="IPR036249">
    <property type="entry name" value="Thioredoxin-like_sf"/>
</dbReference>
<dbReference type="SFLD" id="SFLDS00019">
    <property type="entry name" value="Glutathione_Transferase_(cytos"/>
    <property type="match status" value="1"/>
</dbReference>
<protein>
    <recommendedName>
        <fullName evidence="1">GST N-terminal domain-containing protein</fullName>
    </recommendedName>
</protein>
<dbReference type="PANTHER" id="PTHR44051:SF8">
    <property type="entry name" value="GLUTATHIONE S-TRANSFERASE GSTA"/>
    <property type="match status" value="1"/>
</dbReference>
<dbReference type="CDD" id="cd03057">
    <property type="entry name" value="GST_N_Beta"/>
    <property type="match status" value="1"/>
</dbReference>
<dbReference type="OrthoDB" id="9813092at2"/>
<dbReference type="Proteomes" id="UP000029995">
    <property type="component" value="Unassembled WGS sequence"/>
</dbReference>
<gene>
    <name evidence="2" type="ORF">P409_30235</name>
</gene>
<dbReference type="SUPFAM" id="SSF52833">
    <property type="entry name" value="Thioredoxin-like"/>
    <property type="match status" value="1"/>
</dbReference>
<dbReference type="PROSITE" id="PS50404">
    <property type="entry name" value="GST_NTER"/>
    <property type="match status" value="1"/>
</dbReference>
<evidence type="ECO:0000313" key="3">
    <source>
        <dbReference type="Proteomes" id="UP000029995"/>
    </source>
</evidence>
<dbReference type="InterPro" id="IPR036282">
    <property type="entry name" value="Glutathione-S-Trfase_C_sf"/>
</dbReference>
<dbReference type="EMBL" id="JANX01000651">
    <property type="protein sequence ID" value="KGM30922.1"/>
    <property type="molecule type" value="Genomic_DNA"/>
</dbReference>
<evidence type="ECO:0000313" key="2">
    <source>
        <dbReference type="EMBL" id="KGM30922.1"/>
    </source>
</evidence>
<dbReference type="Gene3D" id="3.40.30.10">
    <property type="entry name" value="Glutaredoxin"/>
    <property type="match status" value="1"/>
</dbReference>
<dbReference type="Pfam" id="PF13409">
    <property type="entry name" value="GST_N_2"/>
    <property type="match status" value="1"/>
</dbReference>
<dbReference type="PANTHER" id="PTHR44051">
    <property type="entry name" value="GLUTATHIONE S-TRANSFERASE-RELATED"/>
    <property type="match status" value="1"/>
</dbReference>
<sequence>MYTLYATPGTGSTLSEIMLALAGVPFAIKSVDIYENPADREMLQRLNPLTQVPVLVLPDGTVMTESAAITLHLADVAPQAGLAPPADHPDRPAFLRRLVFIVAALYPTWAYGDDPGRWVSGDEAKAELRRSTDEHRKVLWRQMEAAAGSPWFLGQTRTALDIYIAVMNRWRPRSEWFTAECPKLSAIAGRLRADPELAEVWQRNEG</sequence>
<accession>A0A0A0D1K2</accession>
<organism evidence="2 3">
    <name type="scientific">Inquilinus limosus MP06</name>
    <dbReference type="NCBI Taxonomy" id="1398085"/>
    <lineage>
        <taxon>Bacteria</taxon>
        <taxon>Pseudomonadati</taxon>
        <taxon>Pseudomonadota</taxon>
        <taxon>Alphaproteobacteria</taxon>
        <taxon>Rhodospirillales</taxon>
        <taxon>Rhodospirillaceae</taxon>
        <taxon>Inquilinus</taxon>
    </lineage>
</organism>
<dbReference type="AlphaFoldDB" id="A0A0A0D1K2"/>
<comment type="caution">
    <text evidence="2">The sequence shown here is derived from an EMBL/GenBank/DDBJ whole genome shotgun (WGS) entry which is preliminary data.</text>
</comment>
<dbReference type="InterPro" id="IPR040079">
    <property type="entry name" value="Glutathione_S-Trfase"/>
</dbReference>